<dbReference type="PANTHER" id="PTHR47623:SF1">
    <property type="entry name" value="OS09G0287300 PROTEIN"/>
    <property type="match status" value="1"/>
</dbReference>
<evidence type="ECO:0000313" key="2">
    <source>
        <dbReference type="Proteomes" id="UP000321230"/>
    </source>
</evidence>
<dbReference type="SMART" id="SM00855">
    <property type="entry name" value="PGAM"/>
    <property type="match status" value="1"/>
</dbReference>
<dbReference type="Proteomes" id="UP000321230">
    <property type="component" value="Unassembled WGS sequence"/>
</dbReference>
<gene>
    <name evidence="1" type="ORF">GWA01_06320</name>
</gene>
<dbReference type="SUPFAM" id="SSF53254">
    <property type="entry name" value="Phosphoglycerate mutase-like"/>
    <property type="match status" value="1"/>
</dbReference>
<dbReference type="RefSeq" id="WP_146793926.1">
    <property type="nucleotide sequence ID" value="NZ_BARC01000004.1"/>
</dbReference>
<dbReference type="Gene3D" id="3.40.50.1240">
    <property type="entry name" value="Phosphoglycerate mutase-like"/>
    <property type="match status" value="1"/>
</dbReference>
<keyword evidence="2" id="KW-1185">Reference proteome</keyword>
<dbReference type="EMBL" id="BJUZ01000001">
    <property type="protein sequence ID" value="GEK92862.1"/>
    <property type="molecule type" value="Genomic_DNA"/>
</dbReference>
<reference evidence="1 2" key="1">
    <citation type="submission" date="2019-07" db="EMBL/GenBank/DDBJ databases">
        <title>Whole genome shotgun sequence of Gluconobacter wancherniae NBRC 103581.</title>
        <authorList>
            <person name="Hosoyama A."/>
            <person name="Uohara A."/>
            <person name="Ohji S."/>
            <person name="Ichikawa N."/>
        </authorList>
    </citation>
    <scope>NUCLEOTIDE SEQUENCE [LARGE SCALE GENOMIC DNA]</scope>
    <source>
        <strain evidence="1 2">NBRC 103581</strain>
    </source>
</reference>
<dbReference type="InterPro" id="IPR013078">
    <property type="entry name" value="His_Pase_superF_clade-1"/>
</dbReference>
<organism evidence="1 2">
    <name type="scientific">Gluconobacter wancherniae NBRC 103581</name>
    <dbReference type="NCBI Taxonomy" id="656744"/>
    <lineage>
        <taxon>Bacteria</taxon>
        <taxon>Pseudomonadati</taxon>
        <taxon>Pseudomonadota</taxon>
        <taxon>Alphaproteobacteria</taxon>
        <taxon>Acetobacterales</taxon>
        <taxon>Acetobacteraceae</taxon>
        <taxon>Gluconobacter</taxon>
    </lineage>
</organism>
<protein>
    <submittedName>
        <fullName evidence="1">Phosphohistidine phosphatase</fullName>
    </submittedName>
</protein>
<dbReference type="InterPro" id="IPR029033">
    <property type="entry name" value="His_PPase_superfam"/>
</dbReference>
<sequence>MTERRLVLLRHAEAGPHLRSDAGDRARPLTEKGFQQATTVGRQLALLAPDTPMEILCSPALRTQQTAAAVLEILPAATDPVFEDLIYGATVDDLYGLIHAVSEDIQTVIVIGHNPTIGALAYELLGPAIHIPAFSNLRNGYTPASMTIFRTEALWHDIRPSTVQAEFLITP</sequence>
<name>A0A511AZ41_9PROT</name>
<dbReference type="Pfam" id="PF00300">
    <property type="entry name" value="His_Phos_1"/>
    <property type="match status" value="1"/>
</dbReference>
<proteinExistence type="predicted"/>
<dbReference type="PANTHER" id="PTHR47623">
    <property type="entry name" value="OS09G0287300 PROTEIN"/>
    <property type="match status" value="1"/>
</dbReference>
<comment type="caution">
    <text evidence="1">The sequence shown here is derived from an EMBL/GenBank/DDBJ whole genome shotgun (WGS) entry which is preliminary data.</text>
</comment>
<accession>A0A511AZ41</accession>
<dbReference type="AlphaFoldDB" id="A0A511AZ41"/>
<dbReference type="OrthoDB" id="9810154at2"/>
<dbReference type="CDD" id="cd07067">
    <property type="entry name" value="HP_PGM_like"/>
    <property type="match status" value="1"/>
</dbReference>
<evidence type="ECO:0000313" key="1">
    <source>
        <dbReference type="EMBL" id="GEK92862.1"/>
    </source>
</evidence>